<evidence type="ECO:0000256" key="1">
    <source>
        <dbReference type="ARBA" id="ARBA00006889"/>
    </source>
</evidence>
<keyword evidence="2" id="KW-0998">Cell outer membrane</keyword>
<dbReference type="GO" id="GO:0009279">
    <property type="term" value="C:cell outer membrane"/>
    <property type="evidence" value="ECO:0007669"/>
    <property type="project" value="UniProtKB-SubCell"/>
</dbReference>
<dbReference type="PRINTS" id="PR01171">
    <property type="entry name" value="BCTLIPOCALIN"/>
</dbReference>
<comment type="caution">
    <text evidence="4">The sequence shown here is derived from an EMBL/GenBank/DDBJ whole genome shotgun (WGS) entry which is preliminary data.</text>
</comment>
<comment type="function">
    <text evidence="2">Involved in the storage or transport of lipids necessary for membrane maintenance under stressful conditions. Displays a binding preference for lysophospholipids.</text>
</comment>
<dbReference type="PANTHER" id="PTHR10612">
    <property type="entry name" value="APOLIPOPROTEIN D"/>
    <property type="match status" value="1"/>
</dbReference>
<dbReference type="AlphaFoldDB" id="A0A7X5UAN3"/>
<proteinExistence type="inferred from homology"/>
<dbReference type="SUPFAM" id="SSF50814">
    <property type="entry name" value="Lipocalins"/>
    <property type="match status" value="1"/>
</dbReference>
<dbReference type="EMBL" id="JAARLZ010000005">
    <property type="protein sequence ID" value="NII06849.1"/>
    <property type="molecule type" value="Genomic_DNA"/>
</dbReference>
<keyword evidence="5" id="KW-1185">Reference proteome</keyword>
<evidence type="ECO:0000313" key="5">
    <source>
        <dbReference type="Proteomes" id="UP000490980"/>
    </source>
</evidence>
<dbReference type="CDD" id="cd19438">
    <property type="entry name" value="lipocalin_Blc-like"/>
    <property type="match status" value="1"/>
</dbReference>
<dbReference type="RefSeq" id="WP_166948202.1">
    <property type="nucleotide sequence ID" value="NZ_JAARLZ010000005.1"/>
</dbReference>
<evidence type="ECO:0000259" key="3">
    <source>
        <dbReference type="Pfam" id="PF08212"/>
    </source>
</evidence>
<dbReference type="Proteomes" id="UP000490980">
    <property type="component" value="Unassembled WGS sequence"/>
</dbReference>
<accession>A0A7X5UAN3</accession>
<dbReference type="Pfam" id="PF08212">
    <property type="entry name" value="Lipocalin_2"/>
    <property type="match status" value="1"/>
</dbReference>
<gene>
    <name evidence="4" type="ORF">HBF25_10670</name>
</gene>
<protein>
    <recommendedName>
        <fullName evidence="2">Outer membrane lipoprotein Blc</fullName>
    </recommendedName>
</protein>
<keyword evidence="2" id="KW-0732">Signal</keyword>
<feature type="domain" description="Lipocalin/cytosolic fatty-acid binding" evidence="3">
    <location>
        <begin position="33"/>
        <end position="174"/>
    </location>
</feature>
<dbReference type="PIRSF" id="PIRSF036893">
    <property type="entry name" value="Lipocalin_ApoD"/>
    <property type="match status" value="1"/>
</dbReference>
<dbReference type="InterPro" id="IPR022272">
    <property type="entry name" value="Lipocalin_CS"/>
</dbReference>
<feature type="signal peptide" evidence="2">
    <location>
        <begin position="1"/>
        <end position="22"/>
    </location>
</feature>
<comment type="similarity">
    <text evidence="1 2">Belongs to the calycin superfamily. Lipocalin family.</text>
</comment>
<dbReference type="GO" id="GO:0008289">
    <property type="term" value="F:lipid binding"/>
    <property type="evidence" value="ECO:0007669"/>
    <property type="project" value="UniProtKB-UniRule"/>
</dbReference>
<dbReference type="InterPro" id="IPR022271">
    <property type="entry name" value="Lipocalin_ApoD"/>
</dbReference>
<comment type="subunit">
    <text evidence="2">Homodimer.</text>
</comment>
<dbReference type="PANTHER" id="PTHR10612:SF34">
    <property type="entry name" value="APOLIPOPROTEIN D"/>
    <property type="match status" value="1"/>
</dbReference>
<keyword evidence="2" id="KW-0446">Lipid-binding</keyword>
<dbReference type="InterPro" id="IPR000566">
    <property type="entry name" value="Lipocln_cytosolic_FA-bd_dom"/>
</dbReference>
<organism evidence="4 5">
    <name type="scientific">Luteibacter anthropi</name>
    <dbReference type="NCBI Taxonomy" id="564369"/>
    <lineage>
        <taxon>Bacteria</taxon>
        <taxon>Pseudomonadati</taxon>
        <taxon>Pseudomonadota</taxon>
        <taxon>Gammaproteobacteria</taxon>
        <taxon>Lysobacterales</taxon>
        <taxon>Rhodanobacteraceae</taxon>
        <taxon>Luteibacter</taxon>
    </lineage>
</organism>
<dbReference type="Gene3D" id="2.40.128.20">
    <property type="match status" value="1"/>
</dbReference>
<dbReference type="InterPro" id="IPR002446">
    <property type="entry name" value="Lipocalin_bac"/>
</dbReference>
<keyword evidence="2" id="KW-0472">Membrane</keyword>
<name>A0A7X5UAN3_9GAMM</name>
<sequence length="182" mass="20454">MKILPLHLARTCLMLCPLAACSTQPPVPRTSSVDVARYMGDWYVIASIPSRFEKGAFNAVESYRLAADGTIQTTFRYRKEKADGDLKTMHATGFAHPGERNAVWGMQFIWPIKAQYVIAWLDPGYRFVIVARDKRDYVWIMAREPAISGADYAALAGRVAAMGYDVSQLRKVPQQWPEAAPR</sequence>
<comment type="subcellular location">
    <subcellularLocation>
        <location evidence="2">Cell outer membrane</location>
    </subcellularLocation>
</comment>
<evidence type="ECO:0000256" key="2">
    <source>
        <dbReference type="PIRNR" id="PIRNR036893"/>
    </source>
</evidence>
<feature type="chain" id="PRO_5031674707" description="Outer membrane lipoprotein Blc" evidence="2">
    <location>
        <begin position="23"/>
        <end position="182"/>
    </location>
</feature>
<dbReference type="PROSITE" id="PS00213">
    <property type="entry name" value="LIPOCALIN"/>
    <property type="match status" value="1"/>
</dbReference>
<evidence type="ECO:0000313" key="4">
    <source>
        <dbReference type="EMBL" id="NII06849.1"/>
    </source>
</evidence>
<dbReference type="GO" id="GO:0006950">
    <property type="term" value="P:response to stress"/>
    <property type="evidence" value="ECO:0007669"/>
    <property type="project" value="UniProtKB-ARBA"/>
</dbReference>
<reference evidence="4 5" key="1">
    <citation type="submission" date="2020-03" db="EMBL/GenBank/DDBJ databases">
        <authorList>
            <person name="Lai Q."/>
        </authorList>
    </citation>
    <scope>NUCLEOTIDE SEQUENCE [LARGE SCALE GENOMIC DNA]</scope>
    <source>
        <strain evidence="4 5">CCUG 25036</strain>
    </source>
</reference>
<dbReference type="InterPro" id="IPR012674">
    <property type="entry name" value="Calycin"/>
</dbReference>
<dbReference type="InterPro" id="IPR047202">
    <property type="entry name" value="Lipocalin_Blc-like_dom"/>
</dbReference>
<keyword evidence="2" id="KW-0449">Lipoprotein</keyword>